<dbReference type="InterPro" id="IPR002881">
    <property type="entry name" value="DUF58"/>
</dbReference>
<protein>
    <recommendedName>
        <fullName evidence="2">DUF58 domain-containing protein</fullName>
    </recommendedName>
</protein>
<dbReference type="RefSeq" id="WP_145363429.1">
    <property type="nucleotide sequence ID" value="NZ_CP036268.1"/>
</dbReference>
<name>A0A517R0A6_9PLAN</name>
<feature type="transmembrane region" description="Helical" evidence="1">
    <location>
        <begin position="40"/>
        <end position="59"/>
    </location>
</feature>
<evidence type="ECO:0000256" key="1">
    <source>
        <dbReference type="SAM" id="Phobius"/>
    </source>
</evidence>
<accession>A0A517R0A6</accession>
<dbReference type="KEGG" id="svp:Pan189_16710"/>
<feature type="domain" description="DUF58" evidence="2">
    <location>
        <begin position="235"/>
        <end position="376"/>
    </location>
</feature>
<dbReference type="AlphaFoldDB" id="A0A517R0A6"/>
<dbReference type="Proteomes" id="UP000317318">
    <property type="component" value="Chromosome"/>
</dbReference>
<keyword evidence="1" id="KW-0812">Transmembrane</keyword>
<gene>
    <name evidence="3" type="ORF">Pan189_16710</name>
</gene>
<dbReference type="EMBL" id="CP036268">
    <property type="protein sequence ID" value="QDT37298.1"/>
    <property type="molecule type" value="Genomic_DNA"/>
</dbReference>
<keyword evidence="4" id="KW-1185">Reference proteome</keyword>
<organism evidence="3 4">
    <name type="scientific">Stratiformator vulcanicus</name>
    <dbReference type="NCBI Taxonomy" id="2527980"/>
    <lineage>
        <taxon>Bacteria</taxon>
        <taxon>Pseudomonadati</taxon>
        <taxon>Planctomycetota</taxon>
        <taxon>Planctomycetia</taxon>
        <taxon>Planctomycetales</taxon>
        <taxon>Planctomycetaceae</taxon>
        <taxon>Stratiformator</taxon>
    </lineage>
</organism>
<sequence>MQYLLQLISGRRRDGTLKSKRRSLVGWMFNSLWKQWRDDLTPAGKILVWCVVLTGLGAVTVQMPIYQMFCALIVLLSGAATVAVMFRPKVEIEGSLPARTTVGIETTAVLTVTNRGMFPAFDLSVAAFDVPAGLECEIDQHIVGRLDPGRSVRLPLRIKPKSRGTYQLADVRAYSLFPFGIGRAGKKGVKLDPLLVVPSFEPMERFRLSAADRYQPGGIALSSRIGESPEYIGNREYVPGEPIGKLDFRAWARTGEPVVREFQEEYFVRVALILDTHISRFLKVGTTGPRDFEAAVSLTAAVADALSSEEYVIDLFAAGPELYRFRYGRSTGNFEHVLEILASVESTSKETLDVLANTILNELNQISAVVFILTGWSPSRRALLESVREAGCEVRAFLVSGDVKLPPPTEIDAGVVRLTPAAIETGFSEGL</sequence>
<dbReference type="Pfam" id="PF01882">
    <property type="entry name" value="DUF58"/>
    <property type="match status" value="1"/>
</dbReference>
<evidence type="ECO:0000313" key="3">
    <source>
        <dbReference type="EMBL" id="QDT37298.1"/>
    </source>
</evidence>
<dbReference type="PANTHER" id="PTHR34351">
    <property type="entry name" value="SLR1927 PROTEIN-RELATED"/>
    <property type="match status" value="1"/>
</dbReference>
<feature type="transmembrane region" description="Helical" evidence="1">
    <location>
        <begin position="65"/>
        <end position="86"/>
    </location>
</feature>
<proteinExistence type="predicted"/>
<reference evidence="3 4" key="1">
    <citation type="submission" date="2019-02" db="EMBL/GenBank/DDBJ databases">
        <title>Deep-cultivation of Planctomycetes and their phenomic and genomic characterization uncovers novel biology.</title>
        <authorList>
            <person name="Wiegand S."/>
            <person name="Jogler M."/>
            <person name="Boedeker C."/>
            <person name="Pinto D."/>
            <person name="Vollmers J."/>
            <person name="Rivas-Marin E."/>
            <person name="Kohn T."/>
            <person name="Peeters S.H."/>
            <person name="Heuer A."/>
            <person name="Rast P."/>
            <person name="Oberbeckmann S."/>
            <person name="Bunk B."/>
            <person name="Jeske O."/>
            <person name="Meyerdierks A."/>
            <person name="Storesund J.E."/>
            <person name="Kallscheuer N."/>
            <person name="Luecker S."/>
            <person name="Lage O.M."/>
            <person name="Pohl T."/>
            <person name="Merkel B.J."/>
            <person name="Hornburger P."/>
            <person name="Mueller R.-W."/>
            <person name="Bruemmer F."/>
            <person name="Labrenz M."/>
            <person name="Spormann A.M."/>
            <person name="Op den Camp H."/>
            <person name="Overmann J."/>
            <person name="Amann R."/>
            <person name="Jetten M.S.M."/>
            <person name="Mascher T."/>
            <person name="Medema M.H."/>
            <person name="Devos D.P."/>
            <person name="Kaster A.-K."/>
            <person name="Ovreas L."/>
            <person name="Rohde M."/>
            <person name="Galperin M.Y."/>
            <person name="Jogler C."/>
        </authorList>
    </citation>
    <scope>NUCLEOTIDE SEQUENCE [LARGE SCALE GENOMIC DNA]</scope>
    <source>
        <strain evidence="3 4">Pan189</strain>
    </source>
</reference>
<keyword evidence="1" id="KW-1133">Transmembrane helix</keyword>
<keyword evidence="1" id="KW-0472">Membrane</keyword>
<dbReference type="OrthoDB" id="9812729at2"/>
<evidence type="ECO:0000259" key="2">
    <source>
        <dbReference type="Pfam" id="PF01882"/>
    </source>
</evidence>
<evidence type="ECO:0000313" key="4">
    <source>
        <dbReference type="Proteomes" id="UP000317318"/>
    </source>
</evidence>